<dbReference type="SUPFAM" id="SSF56399">
    <property type="entry name" value="ADP-ribosylation"/>
    <property type="match status" value="1"/>
</dbReference>
<dbReference type="AlphaFoldDB" id="A0A934ITH2"/>
<name>A0A934ITH2_9HYPH</name>
<dbReference type="InterPro" id="IPR009297">
    <property type="entry name" value="DUF952"/>
</dbReference>
<evidence type="ECO:0000313" key="1">
    <source>
        <dbReference type="EMBL" id="MBJ3777735.1"/>
    </source>
</evidence>
<protein>
    <submittedName>
        <fullName evidence="1">DUF952 domain-containing protein</fullName>
    </submittedName>
</protein>
<dbReference type="Proteomes" id="UP000609531">
    <property type="component" value="Unassembled WGS sequence"/>
</dbReference>
<comment type="caution">
    <text evidence="1">The sequence shown here is derived from an EMBL/GenBank/DDBJ whole genome shotgun (WGS) entry which is preliminary data.</text>
</comment>
<gene>
    <name evidence="1" type="ORF">JCR33_18660</name>
</gene>
<organism evidence="1 2">
    <name type="scientific">Acuticoccus mangrovi</name>
    <dbReference type="NCBI Taxonomy" id="2796142"/>
    <lineage>
        <taxon>Bacteria</taxon>
        <taxon>Pseudomonadati</taxon>
        <taxon>Pseudomonadota</taxon>
        <taxon>Alphaproteobacteria</taxon>
        <taxon>Hyphomicrobiales</taxon>
        <taxon>Amorphaceae</taxon>
        <taxon>Acuticoccus</taxon>
    </lineage>
</organism>
<dbReference type="PANTHER" id="PTHR34129">
    <property type="entry name" value="BLR1139 PROTEIN"/>
    <property type="match status" value="1"/>
</dbReference>
<proteinExistence type="predicted"/>
<dbReference type="RefSeq" id="WP_198883641.1">
    <property type="nucleotide sequence ID" value="NZ_JAEKJA010000020.1"/>
</dbReference>
<keyword evidence="2" id="KW-1185">Reference proteome</keyword>
<evidence type="ECO:0000313" key="2">
    <source>
        <dbReference type="Proteomes" id="UP000609531"/>
    </source>
</evidence>
<dbReference type="PANTHER" id="PTHR34129:SF1">
    <property type="entry name" value="DUF952 DOMAIN-CONTAINING PROTEIN"/>
    <property type="match status" value="1"/>
</dbReference>
<dbReference type="Pfam" id="PF06108">
    <property type="entry name" value="DUF952"/>
    <property type="match status" value="1"/>
</dbReference>
<dbReference type="EMBL" id="JAEKJA010000020">
    <property type="protein sequence ID" value="MBJ3777735.1"/>
    <property type="molecule type" value="Genomic_DNA"/>
</dbReference>
<reference evidence="1" key="1">
    <citation type="submission" date="2020-12" db="EMBL/GenBank/DDBJ databases">
        <title>Bacterial taxonomy.</title>
        <authorList>
            <person name="Pan X."/>
        </authorList>
    </citation>
    <scope>NUCLEOTIDE SEQUENCE</scope>
    <source>
        <strain evidence="1">B2012</strain>
    </source>
</reference>
<accession>A0A934ITH2</accession>
<sequence>MNDVSIIKILRADELAELVVSGRFEGSADDRRDGFVHLSTDAQVPGTLTKHFHQIATLFLIYVKIGALEDALRWEVSRGGERFPHLYRPLVLSDVEAVVPVPQTRDGWQVPRLKLEV</sequence>
<dbReference type="Gene3D" id="3.20.170.20">
    <property type="entry name" value="Protein of unknown function DUF952"/>
    <property type="match status" value="1"/>
</dbReference>